<proteinExistence type="predicted"/>
<dbReference type="Proteomes" id="UP001055879">
    <property type="component" value="Linkage Group LG04"/>
</dbReference>
<name>A0ACB9CMP6_ARCLA</name>
<gene>
    <name evidence="1" type="ORF">L6452_15054</name>
</gene>
<evidence type="ECO:0000313" key="1">
    <source>
        <dbReference type="EMBL" id="KAI3735550.1"/>
    </source>
</evidence>
<keyword evidence="2" id="KW-1185">Reference proteome</keyword>
<sequence>MLFSRFVNRIGISSNFRRIPSRHSCRVRCQGVRRNGINKSSRSEEQQAVGFLTDAFVGGGGVVSIGLSEERLWL</sequence>
<reference evidence="2" key="1">
    <citation type="journal article" date="2022" name="Mol. Ecol. Resour.">
        <title>The genomes of chicory, endive, great burdock and yacon provide insights into Asteraceae palaeo-polyploidization history and plant inulin production.</title>
        <authorList>
            <person name="Fan W."/>
            <person name="Wang S."/>
            <person name="Wang H."/>
            <person name="Wang A."/>
            <person name="Jiang F."/>
            <person name="Liu H."/>
            <person name="Zhao H."/>
            <person name="Xu D."/>
            <person name="Zhang Y."/>
        </authorList>
    </citation>
    <scope>NUCLEOTIDE SEQUENCE [LARGE SCALE GENOMIC DNA]</scope>
    <source>
        <strain evidence="2">cv. Niubang</strain>
    </source>
</reference>
<reference evidence="1 2" key="2">
    <citation type="journal article" date="2022" name="Mol. Ecol. Resour.">
        <title>The genomes of chicory, endive, great burdock and yacon provide insights into Asteraceae paleo-polyploidization history and plant inulin production.</title>
        <authorList>
            <person name="Fan W."/>
            <person name="Wang S."/>
            <person name="Wang H."/>
            <person name="Wang A."/>
            <person name="Jiang F."/>
            <person name="Liu H."/>
            <person name="Zhao H."/>
            <person name="Xu D."/>
            <person name="Zhang Y."/>
        </authorList>
    </citation>
    <scope>NUCLEOTIDE SEQUENCE [LARGE SCALE GENOMIC DNA]</scope>
    <source>
        <strain evidence="2">cv. Niubang</strain>
    </source>
</reference>
<comment type="caution">
    <text evidence="1">The sequence shown here is derived from an EMBL/GenBank/DDBJ whole genome shotgun (WGS) entry which is preliminary data.</text>
</comment>
<evidence type="ECO:0000313" key="2">
    <source>
        <dbReference type="Proteomes" id="UP001055879"/>
    </source>
</evidence>
<accession>A0ACB9CMP6</accession>
<organism evidence="1 2">
    <name type="scientific">Arctium lappa</name>
    <name type="common">Greater burdock</name>
    <name type="synonym">Lappa major</name>
    <dbReference type="NCBI Taxonomy" id="4217"/>
    <lineage>
        <taxon>Eukaryota</taxon>
        <taxon>Viridiplantae</taxon>
        <taxon>Streptophyta</taxon>
        <taxon>Embryophyta</taxon>
        <taxon>Tracheophyta</taxon>
        <taxon>Spermatophyta</taxon>
        <taxon>Magnoliopsida</taxon>
        <taxon>eudicotyledons</taxon>
        <taxon>Gunneridae</taxon>
        <taxon>Pentapetalae</taxon>
        <taxon>asterids</taxon>
        <taxon>campanulids</taxon>
        <taxon>Asterales</taxon>
        <taxon>Asteraceae</taxon>
        <taxon>Carduoideae</taxon>
        <taxon>Cardueae</taxon>
        <taxon>Arctiinae</taxon>
        <taxon>Arctium</taxon>
    </lineage>
</organism>
<dbReference type="EMBL" id="CM042050">
    <property type="protein sequence ID" value="KAI3735550.1"/>
    <property type="molecule type" value="Genomic_DNA"/>
</dbReference>
<protein>
    <submittedName>
        <fullName evidence="1">Uncharacterized protein</fullName>
    </submittedName>
</protein>